<accession>A0A176RVU9</accession>
<dbReference type="InterPro" id="IPR057151">
    <property type="entry name" value="DUF7829"/>
</dbReference>
<evidence type="ECO:0000259" key="1">
    <source>
        <dbReference type="Pfam" id="PF19500"/>
    </source>
</evidence>
<dbReference type="EMBL" id="LUTY01002624">
    <property type="protein sequence ID" value="OAD19893.1"/>
    <property type="molecule type" value="Genomic_DNA"/>
</dbReference>
<name>A0A176RVU9_9GAMM</name>
<evidence type="ECO:0000313" key="4">
    <source>
        <dbReference type="EMBL" id="OAD19893.1"/>
    </source>
</evidence>
<dbReference type="InterPro" id="IPR057152">
    <property type="entry name" value="DUF7830"/>
</dbReference>
<dbReference type="AlphaFoldDB" id="A0A176RVU9"/>
<feature type="domain" description="DUF7830" evidence="3">
    <location>
        <begin position="27"/>
        <end position="98"/>
    </location>
</feature>
<sequence length="450" mass="53516">MIKNTDVENNLTVINPEITEVIDKISGAILPVKEIIGSDYDKVIKLRVELLTFIKRNEPRYICPLCHTPVYLVCRHKTRHFFCRHTIDDGRCTVDTRGNMSEAEINARKYNGAKESEAHKQMKKIIAESLKADGRFKDIAIEQVWKSQEHGEWKKPDVYAIFDDRIRIVFEIQLSTTFLRVIVERKEFYLKEGGLLCWIFKEIKEEYPRLMQDDIFYNNNCNLFLASEETLHVSNKQKRLFLKCCWFEPVIENQEIVNTWKNEIVPFDQLTFDHEQQRIFFFDYDCEKHKLTQQLARERFEQFWLSNNSNLDLDEISQELQELIDFFSKHNILLFTQYDLHNDGLTSLLNALYSAKYGKPIGYKFRKLIQIAHQMENGHKKYLKIFGWALRIYGRDEQIKREDSSGKWANKVDKFRPLMQSNDEKYQHDGSFDQFISFLFPELAERLGKL</sequence>
<organism evidence="4 5">
    <name type="scientific">Candidatus Thiomargarita nelsonii</name>
    <dbReference type="NCBI Taxonomy" id="1003181"/>
    <lineage>
        <taxon>Bacteria</taxon>
        <taxon>Pseudomonadati</taxon>
        <taxon>Pseudomonadota</taxon>
        <taxon>Gammaproteobacteria</taxon>
        <taxon>Thiotrichales</taxon>
        <taxon>Thiotrichaceae</taxon>
        <taxon>Thiomargarita</taxon>
    </lineage>
</organism>
<protein>
    <recommendedName>
        <fullName evidence="6">Competence protein</fullName>
    </recommendedName>
</protein>
<comment type="caution">
    <text evidence="4">The sequence shown here is derived from an EMBL/GenBank/DDBJ whole genome shotgun (WGS) entry which is preliminary data.</text>
</comment>
<evidence type="ECO:0000259" key="2">
    <source>
        <dbReference type="Pfam" id="PF25167"/>
    </source>
</evidence>
<evidence type="ECO:0000313" key="5">
    <source>
        <dbReference type="Proteomes" id="UP000076962"/>
    </source>
</evidence>
<evidence type="ECO:0000259" key="3">
    <source>
        <dbReference type="Pfam" id="PF25169"/>
    </source>
</evidence>
<evidence type="ECO:0008006" key="6">
    <source>
        <dbReference type="Google" id="ProtNLM"/>
    </source>
</evidence>
<dbReference type="Pfam" id="PF25167">
    <property type="entry name" value="DUF7829"/>
    <property type="match status" value="1"/>
</dbReference>
<dbReference type="Pfam" id="PF25169">
    <property type="entry name" value="DUF7830"/>
    <property type="match status" value="1"/>
</dbReference>
<reference evidence="4 5" key="1">
    <citation type="submission" date="2016-05" db="EMBL/GenBank/DDBJ databases">
        <title>Single-cell genome of chain-forming Candidatus Thiomargarita nelsonii and comparison to other large sulfur-oxidizing bacteria.</title>
        <authorList>
            <person name="Winkel M."/>
            <person name="Salman V."/>
            <person name="Woyke T."/>
            <person name="Schulz-Vogt H."/>
            <person name="Richter M."/>
            <person name="Flood B."/>
            <person name="Bailey J."/>
            <person name="Amann R."/>
            <person name="Mussmann M."/>
        </authorList>
    </citation>
    <scope>NUCLEOTIDE SEQUENCE [LARGE SCALE GENOMIC DNA]</scope>
    <source>
        <strain evidence="4 5">THI036</strain>
    </source>
</reference>
<dbReference type="InterPro" id="IPR046099">
    <property type="entry name" value="DUF6035"/>
</dbReference>
<gene>
    <name evidence="4" type="ORF">THIOM_004443</name>
</gene>
<feature type="domain" description="DUF7829" evidence="2">
    <location>
        <begin position="347"/>
        <end position="442"/>
    </location>
</feature>
<feature type="domain" description="DUF6035" evidence="1">
    <location>
        <begin position="109"/>
        <end position="284"/>
    </location>
</feature>
<dbReference type="PATRIC" id="fig|1003181.4.peg.5864"/>
<proteinExistence type="predicted"/>
<keyword evidence="5" id="KW-1185">Reference proteome</keyword>
<dbReference type="Proteomes" id="UP000076962">
    <property type="component" value="Unassembled WGS sequence"/>
</dbReference>
<dbReference type="Pfam" id="PF19500">
    <property type="entry name" value="DUF6035"/>
    <property type="match status" value="1"/>
</dbReference>